<evidence type="ECO:0000256" key="6">
    <source>
        <dbReference type="ARBA" id="ARBA00022840"/>
    </source>
</evidence>
<dbReference type="SMART" id="SM00490">
    <property type="entry name" value="HELICc"/>
    <property type="match status" value="1"/>
</dbReference>
<evidence type="ECO:0000259" key="13">
    <source>
        <dbReference type="PROSITE" id="PS51195"/>
    </source>
</evidence>
<feature type="region of interest" description="Disordered" evidence="10">
    <location>
        <begin position="41"/>
        <end position="123"/>
    </location>
</feature>
<feature type="short sequence motif" description="Q motif" evidence="9">
    <location>
        <begin position="464"/>
        <end position="492"/>
    </location>
</feature>
<sequence length="1706" mass="182211">MIAVTDADLAAESIPATTESAIAQEPETDLSIATSHAAIVRGTEETGRGHVRGVRDRYYRDSRDTYDDRDRKRTKRSSSPRRDDRARDGRTLMKSSTRDVESPRPSTADREAEKAKAEAAAKQAARQATLAEWRAKVLAEKAAKEGSGSPAVQSPAAVATPPATAKELDSADTSLPKPKVDPKEIQKRVRAAKAKQEEAAKVKPLGGDVAIPVAANPSVVANGVKPTLNNSTTASLAKSKVTGFGFNKAAASKTDTSTAKAATGFDDDDSAKRTLEKLPSLPTASMTIDSEPAPIDDDEDADDIGSGDEADAAHRAAAIKRAEAVEQESLEAKATTADKPADTAMEDAEEEDDPLDAFMSTLQAPKSRRVPVKQEAQVYLSDDDEAELDAIGDKSDDIAAMMKKNKKKDIGTVDHAKQNYADFRKNFYSESVEIAEMDDTEVAELRGELDNITVKGPNPPKPIQKFPQGGFGAQILGVIRELKFEKPSSIQAQALPAIMSGRDTIGVAKTGSGKTMAFLLPMFRHIKDQPPLESMDGPIGLIMAPTRELAVQIHRDSKPFLKALNLRAVCCYGGAPIKDQIAELKRGAEIVVCTPGRMIDLLAANSGRVTNLRRVTYVVLDEADRMFDMGFEPQITKMLINVRPDRQNILFSATFPPKLESLARKALKNPVEILVGGKSVVAAEITQIVEVREATTRFHRLLQLLGELFENDEDTRCLVFVEKQETADALFKELSKKGYPSVPIHGGREQIDRDQAILDFKNNVFPVMIATSVAARGLDVKQLKLVVNYDCPNHNEDYVHRCGRTGRAGNTGTAVTFVMPDQDRFANFLAKALTDSKQEVPAEVQALADQYKKKVDSGEVKKFSAGFGGKGIEKLDAARKADEDRIRRQYVGEGGEPEEAVATDKKKEGGQTAAAAAKTEEDIEEALPAKFADLLRRAMEVQKTEAPPPQATPAASSRPGARGKGVDPMAAARAAAASINSRVGARGPARPGQPIDNHGPDAGAFHATLEINDFPQKARWAVTNRTNTSKILDQSQVSITTKGNHYDKGKEPQPGELPKLYILVEGPTKIIVEDSMAELHTTSISQDVSISSPASFKALGQLETSSVSHNSAAALSSAASSSASVEPISKDELALKSTEVDCMGGTLRICAAAARDPEYPPYLRFANFKAHKELKGQSRMVIENLRVMDSRLSKCIHESACNEAELTEISLVVGSMLSCVRDQDNRSPGAIARAARARNDFDLPLPPAEWVTSAMEIRLLVKAIVSVVEDVAGEPIMGGDLEGQQLGCNGAISLLTLFILGERTFRHPPSAIDAPGLRGQLRGISVRALAFSMAHAITLLAIVSNGAVAFAMGRANPNFHFRTSTAGLGSSMVNGSGVPNAADSLGSQGSVIVSENVLFTVNAGSNTVVMFRINPSDPTQLSIVGAPAPSLGDFPISVTYSKELRTLCVLNGGAKAGVACFDVDPFHGIQPVGQLRPLGDALHETTPPSGPPGSAALIRFNPDSSALFVTTKGNAGSTPKQLGYILAWPVIGGRIQETPITTQVADLYMEFGFAFLSQSSIFVSDPSFGASVLTIDANLRVTEKVHTTVAGQKAICWAEYDADLDTAYGNDAGQNLIYTFAADSGALTGSIPFTTNGTSSMAGAFDSTISGSYMYVLSGSPGLAVLDLAHGSQVQYLDLNSLGSRQGWMGMAHYNGGALPPWFNGQ</sequence>
<feature type="compositionally biased region" description="Basic and acidic residues" evidence="10">
    <location>
        <begin position="42"/>
        <end position="71"/>
    </location>
</feature>
<dbReference type="PROSITE" id="PS51192">
    <property type="entry name" value="HELICASE_ATP_BIND_1"/>
    <property type="match status" value="1"/>
</dbReference>
<dbReference type="PROSITE" id="PS00039">
    <property type="entry name" value="DEAD_ATP_HELICASE"/>
    <property type="match status" value="1"/>
</dbReference>
<evidence type="ECO:0000256" key="4">
    <source>
        <dbReference type="ARBA" id="ARBA00022801"/>
    </source>
</evidence>
<evidence type="ECO:0000256" key="3">
    <source>
        <dbReference type="ARBA" id="ARBA00022741"/>
    </source>
</evidence>
<dbReference type="InterPro" id="IPR014001">
    <property type="entry name" value="Helicase_ATP-bd"/>
</dbReference>
<dbReference type="Pfam" id="PF00271">
    <property type="entry name" value="Helicase_C"/>
    <property type="match status" value="1"/>
</dbReference>
<dbReference type="InterPro" id="IPR015943">
    <property type="entry name" value="WD40/YVTN_repeat-like_dom_sf"/>
</dbReference>
<dbReference type="InterPro" id="IPR000629">
    <property type="entry name" value="RNA-helicase_DEAD-box_CS"/>
</dbReference>
<feature type="domain" description="DEAD-box RNA helicase Q" evidence="13">
    <location>
        <begin position="464"/>
        <end position="492"/>
    </location>
</feature>
<comment type="subcellular location">
    <subcellularLocation>
        <location evidence="1">Nucleus</location>
    </subcellularLocation>
</comment>
<dbReference type="Gene3D" id="3.40.50.300">
    <property type="entry name" value="P-loop containing nucleotide triphosphate hydrolases"/>
    <property type="match status" value="2"/>
</dbReference>
<dbReference type="GO" id="GO:0003676">
    <property type="term" value="F:nucleic acid binding"/>
    <property type="evidence" value="ECO:0007669"/>
    <property type="project" value="InterPro"/>
</dbReference>
<dbReference type="SMART" id="SM00487">
    <property type="entry name" value="DEXDc"/>
    <property type="match status" value="1"/>
</dbReference>
<dbReference type="InterPro" id="IPR014014">
    <property type="entry name" value="RNA_helicase_DEAD_Q_motif"/>
</dbReference>
<dbReference type="EC" id="3.6.4.13" evidence="2"/>
<proteinExistence type="predicted"/>
<dbReference type="FunCoup" id="A0A1V8TM30">
    <property type="interactions" value="1912"/>
</dbReference>
<dbReference type="InParanoid" id="A0A1V8TM30"/>
<evidence type="ECO:0000256" key="9">
    <source>
        <dbReference type="PROSITE-ProRule" id="PRU00552"/>
    </source>
</evidence>
<dbReference type="GO" id="GO:0005524">
    <property type="term" value="F:ATP binding"/>
    <property type="evidence" value="ECO:0007669"/>
    <property type="project" value="UniProtKB-KW"/>
</dbReference>
<feature type="compositionally biased region" description="Low complexity" evidence="10">
    <location>
        <begin position="248"/>
        <end position="263"/>
    </location>
</feature>
<evidence type="ECO:0000256" key="8">
    <source>
        <dbReference type="ARBA" id="ARBA00047984"/>
    </source>
</evidence>
<feature type="region of interest" description="Disordered" evidence="10">
    <location>
        <begin position="892"/>
        <end position="921"/>
    </location>
</feature>
<keyword evidence="6" id="KW-0067">ATP-binding</keyword>
<evidence type="ECO:0000256" key="7">
    <source>
        <dbReference type="ARBA" id="ARBA00023242"/>
    </source>
</evidence>
<keyword evidence="3" id="KW-0547">Nucleotide-binding</keyword>
<evidence type="ECO:0000256" key="2">
    <source>
        <dbReference type="ARBA" id="ARBA00012552"/>
    </source>
</evidence>
<dbReference type="Proteomes" id="UP000192596">
    <property type="component" value="Unassembled WGS sequence"/>
</dbReference>
<dbReference type="CDD" id="cd17953">
    <property type="entry name" value="DEADc_DDX46"/>
    <property type="match status" value="1"/>
</dbReference>
<dbReference type="InterPro" id="IPR001650">
    <property type="entry name" value="Helicase_C-like"/>
</dbReference>
<keyword evidence="7" id="KW-0539">Nucleus</keyword>
<dbReference type="PANTHER" id="PTHR47958">
    <property type="entry name" value="ATP-DEPENDENT RNA HELICASE DBP3"/>
    <property type="match status" value="1"/>
</dbReference>
<evidence type="ECO:0000313" key="14">
    <source>
        <dbReference type="EMBL" id="OQO12272.1"/>
    </source>
</evidence>
<feature type="region of interest" description="Disordered" evidence="10">
    <location>
        <begin position="941"/>
        <end position="1003"/>
    </location>
</feature>
<feature type="domain" description="Helicase C-terminal" evidence="12">
    <location>
        <begin position="700"/>
        <end position="848"/>
    </location>
</feature>
<dbReference type="EMBL" id="NAJO01000005">
    <property type="protein sequence ID" value="OQO12272.1"/>
    <property type="molecule type" value="Genomic_DNA"/>
</dbReference>
<dbReference type="OrthoDB" id="196131at2759"/>
<feature type="compositionally biased region" description="Acidic residues" evidence="10">
    <location>
        <begin position="294"/>
        <end position="310"/>
    </location>
</feature>
<feature type="region of interest" description="Disordered" evidence="10">
    <location>
        <begin position="248"/>
        <end position="372"/>
    </location>
</feature>
<reference evidence="15" key="1">
    <citation type="submission" date="2017-03" db="EMBL/GenBank/DDBJ databases">
        <title>Genomes of endolithic fungi from Antarctica.</title>
        <authorList>
            <person name="Coleine C."/>
            <person name="Masonjones S."/>
            <person name="Stajich J.E."/>
        </authorList>
    </citation>
    <scope>NUCLEOTIDE SEQUENCE [LARGE SCALE GENOMIC DNA]</scope>
    <source>
        <strain evidence="15">CCFEE 5527</strain>
    </source>
</reference>
<dbReference type="CDD" id="cd18787">
    <property type="entry name" value="SF2_C_DEAD"/>
    <property type="match status" value="1"/>
</dbReference>
<dbReference type="SUPFAM" id="SSF52540">
    <property type="entry name" value="P-loop containing nucleoside triphosphate hydrolases"/>
    <property type="match status" value="1"/>
</dbReference>
<evidence type="ECO:0000313" key="15">
    <source>
        <dbReference type="Proteomes" id="UP000192596"/>
    </source>
</evidence>
<dbReference type="PROSITE" id="PS51195">
    <property type="entry name" value="Q_MOTIF"/>
    <property type="match status" value="1"/>
</dbReference>
<dbReference type="GO" id="GO:0005634">
    <property type="term" value="C:nucleus"/>
    <property type="evidence" value="ECO:0007669"/>
    <property type="project" value="UniProtKB-SubCell"/>
</dbReference>
<dbReference type="FunFam" id="3.40.50.300:FF:000079">
    <property type="entry name" value="probable ATP-dependent RNA helicase DDX17"/>
    <property type="match status" value="1"/>
</dbReference>
<feature type="compositionally biased region" description="Acidic residues" evidence="10">
    <location>
        <begin position="344"/>
        <end position="355"/>
    </location>
</feature>
<comment type="catalytic activity">
    <reaction evidence="8">
        <text>ATP + H2O = ADP + phosphate + H(+)</text>
        <dbReference type="Rhea" id="RHEA:13065"/>
        <dbReference type="ChEBI" id="CHEBI:15377"/>
        <dbReference type="ChEBI" id="CHEBI:15378"/>
        <dbReference type="ChEBI" id="CHEBI:30616"/>
        <dbReference type="ChEBI" id="CHEBI:43474"/>
        <dbReference type="ChEBI" id="CHEBI:456216"/>
        <dbReference type="EC" id="3.6.4.13"/>
    </reaction>
</comment>
<accession>A0A1V8TM30</accession>
<dbReference type="GO" id="GO:0003724">
    <property type="term" value="F:RNA helicase activity"/>
    <property type="evidence" value="ECO:0007669"/>
    <property type="project" value="UniProtKB-EC"/>
</dbReference>
<keyword evidence="15" id="KW-1185">Reference proteome</keyword>
<feature type="compositionally biased region" description="Low complexity" evidence="10">
    <location>
        <begin position="149"/>
        <end position="165"/>
    </location>
</feature>
<dbReference type="PROSITE" id="PS51194">
    <property type="entry name" value="HELICASE_CTER"/>
    <property type="match status" value="1"/>
</dbReference>
<dbReference type="InterPro" id="IPR027417">
    <property type="entry name" value="P-loop_NTPase"/>
</dbReference>
<gene>
    <name evidence="14" type="ORF">B0A48_02913</name>
</gene>
<evidence type="ECO:0000256" key="10">
    <source>
        <dbReference type="SAM" id="MobiDB-lite"/>
    </source>
</evidence>
<comment type="caution">
    <text evidence="14">The sequence shown here is derived from an EMBL/GenBank/DDBJ whole genome shotgun (WGS) entry which is preliminary data.</text>
</comment>
<evidence type="ECO:0000256" key="1">
    <source>
        <dbReference type="ARBA" id="ARBA00004123"/>
    </source>
</evidence>
<evidence type="ECO:0000259" key="12">
    <source>
        <dbReference type="PROSITE" id="PS51194"/>
    </source>
</evidence>
<feature type="compositionally biased region" description="Basic and acidic residues" evidence="10">
    <location>
        <begin position="80"/>
        <end position="119"/>
    </location>
</feature>
<keyword evidence="5" id="KW-0347">Helicase</keyword>
<dbReference type="InterPro" id="IPR011545">
    <property type="entry name" value="DEAD/DEAH_box_helicase_dom"/>
</dbReference>
<feature type="region of interest" description="Disordered" evidence="10">
    <location>
        <begin position="140"/>
        <end position="186"/>
    </location>
</feature>
<dbReference type="STRING" id="1507870.A0A1V8TM30"/>
<dbReference type="SUPFAM" id="SSF50969">
    <property type="entry name" value="YVTN repeat-like/Quinoprotein amine dehydrogenase"/>
    <property type="match status" value="1"/>
</dbReference>
<evidence type="ECO:0000259" key="11">
    <source>
        <dbReference type="PROSITE" id="PS51192"/>
    </source>
</evidence>
<dbReference type="Pfam" id="PF00270">
    <property type="entry name" value="DEAD"/>
    <property type="match status" value="1"/>
</dbReference>
<dbReference type="InterPro" id="IPR011044">
    <property type="entry name" value="Quino_amine_DH_bsu"/>
</dbReference>
<keyword evidence="4" id="KW-0378">Hydrolase</keyword>
<dbReference type="GO" id="GO:0016787">
    <property type="term" value="F:hydrolase activity"/>
    <property type="evidence" value="ECO:0007669"/>
    <property type="project" value="UniProtKB-KW"/>
</dbReference>
<feature type="domain" description="Helicase ATP-binding" evidence="11">
    <location>
        <begin position="495"/>
        <end position="673"/>
    </location>
</feature>
<organism evidence="14 15">
    <name type="scientific">Cryoendolithus antarcticus</name>
    <dbReference type="NCBI Taxonomy" id="1507870"/>
    <lineage>
        <taxon>Eukaryota</taxon>
        <taxon>Fungi</taxon>
        <taxon>Dikarya</taxon>
        <taxon>Ascomycota</taxon>
        <taxon>Pezizomycotina</taxon>
        <taxon>Dothideomycetes</taxon>
        <taxon>Dothideomycetidae</taxon>
        <taxon>Cladosporiales</taxon>
        <taxon>Cladosporiaceae</taxon>
        <taxon>Cryoendolithus</taxon>
    </lineage>
</organism>
<name>A0A1V8TM30_9PEZI</name>
<protein>
    <recommendedName>
        <fullName evidence="2">RNA helicase</fullName>
        <ecNumber evidence="2">3.6.4.13</ecNumber>
    </recommendedName>
</protein>
<dbReference type="Gene3D" id="2.130.10.10">
    <property type="entry name" value="YVTN repeat-like/Quinoprotein amine dehydrogenase"/>
    <property type="match status" value="1"/>
</dbReference>
<evidence type="ECO:0000256" key="5">
    <source>
        <dbReference type="ARBA" id="ARBA00022806"/>
    </source>
</evidence>